<evidence type="ECO:0000313" key="2">
    <source>
        <dbReference type="Proteomes" id="UP000051660"/>
    </source>
</evidence>
<protein>
    <submittedName>
        <fullName evidence="1">Uncharacterized protein</fullName>
    </submittedName>
</protein>
<dbReference type="EMBL" id="LLYB01000051">
    <property type="protein sequence ID" value="KRR25920.1"/>
    <property type="molecule type" value="Genomic_DNA"/>
</dbReference>
<dbReference type="Proteomes" id="UP000051660">
    <property type="component" value="Unassembled WGS sequence"/>
</dbReference>
<name>A0A0R3N808_9BRAD</name>
<dbReference type="OrthoDB" id="8239842at2"/>
<sequence length="80" mass="8882">MAQISGMDRVLDEMLVQLGGVVLRLSSPQVTRTAEERHALACSVNQYSVCAARSDDPRVHQLKAELEETIKPHLRLVASR</sequence>
<organism evidence="1 2">
    <name type="scientific">Bradyrhizobium lablabi</name>
    <dbReference type="NCBI Taxonomy" id="722472"/>
    <lineage>
        <taxon>Bacteria</taxon>
        <taxon>Pseudomonadati</taxon>
        <taxon>Pseudomonadota</taxon>
        <taxon>Alphaproteobacteria</taxon>
        <taxon>Hyphomicrobiales</taxon>
        <taxon>Nitrobacteraceae</taxon>
        <taxon>Bradyrhizobium</taxon>
    </lineage>
</organism>
<accession>A0A0R3N808</accession>
<dbReference type="RefSeq" id="WP_057857497.1">
    <property type="nucleotide sequence ID" value="NZ_LLYB01000051.1"/>
</dbReference>
<reference evidence="1 2" key="1">
    <citation type="submission" date="2014-03" db="EMBL/GenBank/DDBJ databases">
        <title>Bradyrhizobium valentinum sp. nov., isolated from effective nodules of Lupinus mariae-josephae, a lupine endemic of basic-lime soils in Eastern Spain.</title>
        <authorList>
            <person name="Duran D."/>
            <person name="Rey L."/>
            <person name="Navarro A."/>
            <person name="Busquets A."/>
            <person name="Imperial J."/>
            <person name="Ruiz-Argueso T."/>
        </authorList>
    </citation>
    <scope>NUCLEOTIDE SEQUENCE [LARGE SCALE GENOMIC DNA]</scope>
    <source>
        <strain evidence="1 2">CCBAU 23086</strain>
    </source>
</reference>
<evidence type="ECO:0000313" key="1">
    <source>
        <dbReference type="EMBL" id="KRR25920.1"/>
    </source>
</evidence>
<proteinExistence type="predicted"/>
<dbReference type="AlphaFoldDB" id="A0A0R3N808"/>
<comment type="caution">
    <text evidence="1">The sequence shown here is derived from an EMBL/GenBank/DDBJ whole genome shotgun (WGS) entry which is preliminary data.</text>
</comment>
<gene>
    <name evidence="1" type="ORF">CQ14_32940</name>
</gene>